<dbReference type="InterPro" id="IPR003688">
    <property type="entry name" value="TraG/VirD4"/>
</dbReference>
<evidence type="ECO:0000313" key="9">
    <source>
        <dbReference type="EMBL" id="MBO3273122.1"/>
    </source>
</evidence>
<dbReference type="CDD" id="cd01127">
    <property type="entry name" value="TrwB_TraG_TraD_VirD4"/>
    <property type="match status" value="1"/>
</dbReference>
<dbReference type="Pfam" id="PF02534">
    <property type="entry name" value="T4SS-DNA_transf"/>
    <property type="match status" value="1"/>
</dbReference>
<dbReference type="EMBL" id="JAGETX010000024">
    <property type="protein sequence ID" value="MBO3273122.1"/>
    <property type="molecule type" value="Genomic_DNA"/>
</dbReference>
<organism evidence="9 10">
    <name type="scientific">Hymenobacter defluvii</name>
    <dbReference type="NCBI Taxonomy" id="2054411"/>
    <lineage>
        <taxon>Bacteria</taxon>
        <taxon>Pseudomonadati</taxon>
        <taxon>Bacteroidota</taxon>
        <taxon>Cytophagia</taxon>
        <taxon>Cytophagales</taxon>
        <taxon>Hymenobacteraceae</taxon>
        <taxon>Hymenobacter</taxon>
    </lineage>
</organism>
<comment type="similarity">
    <text evidence="2">Belongs to the VirD4/TraG family.</text>
</comment>
<comment type="caution">
    <text evidence="9">The sequence shown here is derived from an EMBL/GenBank/DDBJ whole genome shotgun (WGS) entry which is preliminary data.</text>
</comment>
<feature type="transmembrane region" description="Helical" evidence="7">
    <location>
        <begin position="116"/>
        <end position="135"/>
    </location>
</feature>
<dbReference type="PANTHER" id="PTHR37937:SF1">
    <property type="entry name" value="CONJUGATIVE TRANSFER: DNA TRANSPORT"/>
    <property type="match status" value="1"/>
</dbReference>
<evidence type="ECO:0000256" key="3">
    <source>
        <dbReference type="ARBA" id="ARBA00022475"/>
    </source>
</evidence>
<feature type="transmembrane region" description="Helical" evidence="7">
    <location>
        <begin position="92"/>
        <end position="110"/>
    </location>
</feature>
<dbReference type="Pfam" id="PF14293">
    <property type="entry name" value="YWFCY"/>
    <property type="match status" value="1"/>
</dbReference>
<dbReference type="Proteomes" id="UP000670527">
    <property type="component" value="Unassembled WGS sequence"/>
</dbReference>
<keyword evidence="3" id="KW-1003">Cell membrane</keyword>
<evidence type="ECO:0000256" key="4">
    <source>
        <dbReference type="ARBA" id="ARBA00022692"/>
    </source>
</evidence>
<keyword evidence="5 7" id="KW-1133">Transmembrane helix</keyword>
<dbReference type="SUPFAM" id="SSF52540">
    <property type="entry name" value="P-loop containing nucleoside triphosphate hydrolases"/>
    <property type="match status" value="1"/>
</dbReference>
<accession>A0ABS3THI9</accession>
<evidence type="ECO:0000256" key="5">
    <source>
        <dbReference type="ARBA" id="ARBA00022989"/>
    </source>
</evidence>
<reference evidence="9 10" key="1">
    <citation type="submission" date="2021-03" db="EMBL/GenBank/DDBJ databases">
        <authorList>
            <person name="Kim M.K."/>
        </authorList>
    </citation>
    <scope>NUCLEOTIDE SEQUENCE [LARGE SCALE GENOMIC DNA]</scope>
    <source>
        <strain evidence="9 10">BT507</strain>
    </source>
</reference>
<evidence type="ECO:0000259" key="8">
    <source>
        <dbReference type="Pfam" id="PF14293"/>
    </source>
</evidence>
<dbReference type="RefSeq" id="WP_208309269.1">
    <property type="nucleotide sequence ID" value="NZ_JAGETX010000024.1"/>
</dbReference>
<gene>
    <name evidence="9" type="ORF">J4D97_20900</name>
</gene>
<feature type="domain" description="YWFCY" evidence="8">
    <location>
        <begin position="2"/>
        <end position="145"/>
    </location>
</feature>
<keyword evidence="6 7" id="KW-0472">Membrane</keyword>
<feature type="transmembrane region" description="Helical" evidence="7">
    <location>
        <begin position="20"/>
        <end position="42"/>
    </location>
</feature>
<keyword evidence="4 7" id="KW-0812">Transmembrane</keyword>
<name>A0ABS3THI9_9BACT</name>
<evidence type="ECO:0000313" key="10">
    <source>
        <dbReference type="Proteomes" id="UP000670527"/>
    </source>
</evidence>
<evidence type="ECO:0000256" key="2">
    <source>
        <dbReference type="ARBA" id="ARBA00008806"/>
    </source>
</evidence>
<dbReference type="NCBIfam" id="NF041326">
    <property type="entry name" value="Bacteroid_MobC"/>
    <property type="match status" value="1"/>
</dbReference>
<feature type="transmembrane region" description="Helical" evidence="7">
    <location>
        <begin position="310"/>
        <end position="329"/>
    </location>
</feature>
<dbReference type="InterPro" id="IPR051539">
    <property type="entry name" value="T4SS-coupling_protein"/>
</dbReference>
<dbReference type="Gene3D" id="3.40.50.300">
    <property type="entry name" value="P-loop containing nucleotide triphosphate hydrolases"/>
    <property type="match status" value="2"/>
</dbReference>
<proteinExistence type="inferred from homology"/>
<keyword evidence="10" id="KW-1185">Reference proteome</keyword>
<sequence>MEDERSMRKMLDFTRMLSIALVLVHVYYYCYGFFGSFGLIAHWSDSILVKFSTKTGLFAGPWVTKAAVVFFLLLSCMGAKGKPSETLTWKPIGVYVGVGALFFFGSGLLLDLPYGVTIIAVLYMLAIFIGYLFLLRAGNFISRLLSVNLMNDVFNTENETFPQEERKMENEFSVNLPTTYFLKGKKRKGWVNIVNPFRATVVYGTPGSGKSFAVINQFIKQHLFKGFALYVYDYKFPDLSMIAYNELQKNKDKYKNPVNFYVINFDDPKKSHRCNPLMPAMMTDIADATESATTIMLNLNRKWIEKQGDFFVESPINFVAAIIWFLKIYKQGKYCTFPHVIEFLGREYEEMFPILLSYDELENYAKPFVSAFEGGAMDQLEGQIASARIGLARLASPALYWVMSGSDFTLDLNNPEQPKVLCVANNPDRKGIYGAALGLYNARIIKLINRKGKLKSSVIVDELPTIYFKGLEDLIATARSNKVSTCLGIQTKAQLDQQYGKAESTTLQELFGTVISGQVTGDSAEMLSKRFGKILQKRQSLSINSRDTSSSISTQLDMMIPASKISGLTQGTFVGAVADNFDEKVPQKVFHAEIMVDMAKIKQEEASYTDIPGIKTYKDFNTGEVRYFVDRETGEDCTEDILRENYGRIKDDIRTIIEDEIERIKSTPSLAHLIKPQKPKK</sequence>
<comment type="subcellular location">
    <subcellularLocation>
        <location evidence="1">Cell membrane</location>
        <topology evidence="1">Multi-pass membrane protein</topology>
    </subcellularLocation>
</comment>
<evidence type="ECO:0000256" key="6">
    <source>
        <dbReference type="ARBA" id="ARBA00023136"/>
    </source>
</evidence>
<protein>
    <submittedName>
        <fullName evidence="9">YWFCY domain-containing protein</fullName>
    </submittedName>
</protein>
<dbReference type="PANTHER" id="PTHR37937">
    <property type="entry name" value="CONJUGATIVE TRANSFER: DNA TRANSPORT"/>
    <property type="match status" value="1"/>
</dbReference>
<dbReference type="InterPro" id="IPR025988">
    <property type="entry name" value="YWFCY_dom"/>
</dbReference>
<evidence type="ECO:0000256" key="7">
    <source>
        <dbReference type="SAM" id="Phobius"/>
    </source>
</evidence>
<evidence type="ECO:0000256" key="1">
    <source>
        <dbReference type="ARBA" id="ARBA00004651"/>
    </source>
</evidence>
<dbReference type="InterPro" id="IPR027417">
    <property type="entry name" value="P-loop_NTPase"/>
</dbReference>
<feature type="transmembrane region" description="Helical" evidence="7">
    <location>
        <begin position="62"/>
        <end position="80"/>
    </location>
</feature>